<dbReference type="OrthoDB" id="6161812at2759"/>
<proteinExistence type="predicted"/>
<dbReference type="Gene3D" id="1.25.40.10">
    <property type="entry name" value="Tetratricopeptide repeat domain"/>
    <property type="match status" value="1"/>
</dbReference>
<dbReference type="InParanoid" id="A0A151Z4G1"/>
<sequence>MLSNINRLTFTGVLKSNKSNIVLISNSSNLKFKGISNIQNYKINQINNVIKYDINSSRSTFRKCFYTTLNNNSNSINSSSNSSSIPEIFGENQLKSYLDTEIRDLLKLGLQHAKSSKSNRISVNDKLWSLLSLLKSKKRYFWYQNYFNAITNLISSMNYDYTPEGKLEAETLLAEEDLSKNTRELLLTWLLHYYSNVEKEDLKKHDYFWQLFKLNPVVAIRYRNELIEASQYFYSNLDTLERTNEIKEFLEKVLAKDPDNIFILFQLASITHNEARLLQIVSIYQKTPDHLKIIKFGQYGFIWGMDGILNMATSSSIILYGGLPDPNTEHITGLMKFYIDNIDNHSLFSDDIFTGLLRFHSSSNNPKVFKMISDLMNMVLKKFENVKTQKMDDLRVIAIKIEGKLAQSSLDSSVSTEGSTMNQEEVLDYAEKNKEITKFSVTVCGLLHSLIQTQKENPFALCISSITSHDSFYVSVESALTLMSHTKQVLESIPTSEFIPTQLQYYNLLKRANEFYISILQSLQGISPKEFKKHPIYQSIKLLNRMSVLGDDILKDLLAEGQTKLMSLEYQACIDTVTKMEKILRYRNKLSLGPVAICNYFMGDEKEGIKNNEEFFKTIQSYSPKIQEYYIGTITKFSESYAIRLSNSNQLKKLEKHLDWVFSIGKVDKKDYPLFLEYYAIACGLTEKARDLWYLVMDNRSETPITSAWHNLSDIYFQHKNIPKALECLDKAEEECEKHFPGDKQFPRNIILAKINILHIQDEKDKILELLPKLVKTDPECADTYAILSDMADQENKPEEAMELAKKAIELCKQGKGLDPKVYLDAYHSYASALFSIPKYKESFQIFLEAIQILYRTYPPEEVWQRMELFYMTFNAGINYSMDIFELNNLESLSVNNVEEYLNYQLLDIVITSPSEATLDDYYNCFQSLLQLTNQTKEHCVTELYQEIINTKAESLQNLLISIKILKEINPEDMSRHLEDLQESLLITVSFMSKLYGLLDE</sequence>
<dbReference type="AlphaFoldDB" id="A0A151Z4G1"/>
<dbReference type="InterPro" id="IPR019734">
    <property type="entry name" value="TPR_rpt"/>
</dbReference>
<dbReference type="EMBL" id="LODT01000047">
    <property type="protein sequence ID" value="KYQ88849.1"/>
    <property type="molecule type" value="Genomic_DNA"/>
</dbReference>
<keyword evidence="2" id="KW-1185">Reference proteome</keyword>
<protein>
    <submittedName>
        <fullName evidence="1">Formin domain-containing protein</fullName>
    </submittedName>
</protein>
<gene>
    <name evidence="1" type="ORF">DLAC_10652</name>
</gene>
<reference evidence="1 2" key="1">
    <citation type="submission" date="2015-12" db="EMBL/GenBank/DDBJ databases">
        <title>Dictyostelia acquired genes for synthesis and detection of signals that induce cell-type specialization by lateral gene transfer from prokaryotes.</title>
        <authorList>
            <person name="Gloeckner G."/>
            <person name="Schaap P."/>
        </authorList>
    </citation>
    <scope>NUCLEOTIDE SEQUENCE [LARGE SCALE GENOMIC DNA]</scope>
    <source>
        <strain evidence="1 2">TK</strain>
    </source>
</reference>
<dbReference type="SUPFAM" id="SSF48452">
    <property type="entry name" value="TPR-like"/>
    <property type="match status" value="1"/>
</dbReference>
<dbReference type="InterPro" id="IPR011990">
    <property type="entry name" value="TPR-like_helical_dom_sf"/>
</dbReference>
<comment type="caution">
    <text evidence="1">The sequence shown here is derived from an EMBL/GenBank/DDBJ whole genome shotgun (WGS) entry which is preliminary data.</text>
</comment>
<dbReference type="Proteomes" id="UP000076078">
    <property type="component" value="Unassembled WGS sequence"/>
</dbReference>
<name>A0A151Z4G1_TIELA</name>
<accession>A0A151Z4G1</accession>
<dbReference type="SMART" id="SM00028">
    <property type="entry name" value="TPR"/>
    <property type="match status" value="2"/>
</dbReference>
<evidence type="ECO:0000313" key="2">
    <source>
        <dbReference type="Proteomes" id="UP000076078"/>
    </source>
</evidence>
<evidence type="ECO:0000313" key="1">
    <source>
        <dbReference type="EMBL" id="KYQ88849.1"/>
    </source>
</evidence>
<organism evidence="1 2">
    <name type="scientific">Tieghemostelium lacteum</name>
    <name type="common">Slime mold</name>
    <name type="synonym">Dictyostelium lacteum</name>
    <dbReference type="NCBI Taxonomy" id="361077"/>
    <lineage>
        <taxon>Eukaryota</taxon>
        <taxon>Amoebozoa</taxon>
        <taxon>Evosea</taxon>
        <taxon>Eumycetozoa</taxon>
        <taxon>Dictyostelia</taxon>
        <taxon>Dictyosteliales</taxon>
        <taxon>Raperosteliaceae</taxon>
        <taxon>Tieghemostelium</taxon>
    </lineage>
</organism>